<name>A0ACC0VIT5_9STRA</name>
<gene>
    <name evidence="1" type="ORF">PsorP6_004772</name>
</gene>
<accession>A0ACC0VIT5</accession>
<sequence length="234" mass="27011">MVREKKEEAEQFLQKSSYSHKKIAKAEAAQKTLTKRKEQKLTEVEELNKDHAELDRAKAELNANQRRASQENEDGVFVLEGSRLEEYHLIKEAAQLKTNLLQQAADQNEVDILTQNHAENQKMISMLTDDLKQTYEQIGTMERAIFDTEHGMDHVEKNVQRKIKSSCYEGNLTEHLTRVSNKLRGLKDDNHQSQADARRSKMLETLKRLYPGVCGRLVDRCKSIQPKYNMAVTV</sequence>
<keyword evidence="2" id="KW-1185">Reference proteome</keyword>
<dbReference type="Proteomes" id="UP001163321">
    <property type="component" value="Chromosome 8"/>
</dbReference>
<protein>
    <submittedName>
        <fullName evidence="1">Uncharacterized protein</fullName>
    </submittedName>
</protein>
<evidence type="ECO:0000313" key="1">
    <source>
        <dbReference type="EMBL" id="KAI9906354.1"/>
    </source>
</evidence>
<evidence type="ECO:0000313" key="2">
    <source>
        <dbReference type="Proteomes" id="UP001163321"/>
    </source>
</evidence>
<proteinExistence type="predicted"/>
<dbReference type="EMBL" id="CM047587">
    <property type="protein sequence ID" value="KAI9906354.1"/>
    <property type="molecule type" value="Genomic_DNA"/>
</dbReference>
<organism evidence="1 2">
    <name type="scientific">Peronosclerospora sorghi</name>
    <dbReference type="NCBI Taxonomy" id="230839"/>
    <lineage>
        <taxon>Eukaryota</taxon>
        <taxon>Sar</taxon>
        <taxon>Stramenopiles</taxon>
        <taxon>Oomycota</taxon>
        <taxon>Peronosporomycetes</taxon>
        <taxon>Peronosporales</taxon>
        <taxon>Peronosporaceae</taxon>
        <taxon>Peronosclerospora</taxon>
    </lineage>
</organism>
<comment type="caution">
    <text evidence="1">The sequence shown here is derived from an EMBL/GenBank/DDBJ whole genome shotgun (WGS) entry which is preliminary data.</text>
</comment>
<reference evidence="1 2" key="1">
    <citation type="journal article" date="2022" name="bioRxiv">
        <title>The genome of the oomycete Peronosclerospora sorghi, a cosmopolitan pathogen of maize and sorghum, is inflated with dispersed pseudogenes.</title>
        <authorList>
            <person name="Fletcher K."/>
            <person name="Martin F."/>
            <person name="Isakeit T."/>
            <person name="Cavanaugh K."/>
            <person name="Magill C."/>
            <person name="Michelmore R."/>
        </authorList>
    </citation>
    <scope>NUCLEOTIDE SEQUENCE [LARGE SCALE GENOMIC DNA]</scope>
    <source>
        <strain evidence="1">P6</strain>
    </source>
</reference>